<proteinExistence type="predicted"/>
<dbReference type="Proteomes" id="UP001140087">
    <property type="component" value="Unassembled WGS sequence"/>
</dbReference>
<evidence type="ECO:0000313" key="1">
    <source>
        <dbReference type="EMBL" id="KAJ2791779.1"/>
    </source>
</evidence>
<feature type="non-terminal residue" evidence="1">
    <location>
        <position position="1"/>
    </location>
</feature>
<dbReference type="EMBL" id="JANBUN010003243">
    <property type="protein sequence ID" value="KAJ2791779.1"/>
    <property type="molecule type" value="Genomic_DNA"/>
</dbReference>
<reference evidence="1" key="1">
    <citation type="submission" date="2022-07" db="EMBL/GenBank/DDBJ databases">
        <title>Phylogenomic reconstructions and comparative analyses of Kickxellomycotina fungi.</title>
        <authorList>
            <person name="Reynolds N.K."/>
            <person name="Stajich J.E."/>
            <person name="Barry K."/>
            <person name="Grigoriev I.V."/>
            <person name="Crous P."/>
            <person name="Smith M.E."/>
        </authorList>
    </citation>
    <scope>NUCLEOTIDE SEQUENCE</scope>
    <source>
        <strain evidence="1">BCRC 34780</strain>
    </source>
</reference>
<keyword evidence="2" id="KW-1185">Reference proteome</keyword>
<protein>
    <submittedName>
        <fullName evidence="1">Uncharacterized protein</fullName>
    </submittedName>
</protein>
<comment type="caution">
    <text evidence="1">The sequence shown here is derived from an EMBL/GenBank/DDBJ whole genome shotgun (WGS) entry which is preliminary data.</text>
</comment>
<gene>
    <name evidence="1" type="ORF">H4R21_006263</name>
</gene>
<sequence length="85" mass="9448">EGTFSLCTFWLAEALSRASKTDITLLYKAQVIIDEMLMYGNHVGLFSEEIDKSGKHLGNFPQAFTHIALVSAVYNVDRALRGTKP</sequence>
<evidence type="ECO:0000313" key="2">
    <source>
        <dbReference type="Proteomes" id="UP001140087"/>
    </source>
</evidence>
<name>A0ACC1KLB7_9FUNG</name>
<organism evidence="1 2">
    <name type="scientific">Coemansia helicoidea</name>
    <dbReference type="NCBI Taxonomy" id="1286919"/>
    <lineage>
        <taxon>Eukaryota</taxon>
        <taxon>Fungi</taxon>
        <taxon>Fungi incertae sedis</taxon>
        <taxon>Zoopagomycota</taxon>
        <taxon>Kickxellomycotina</taxon>
        <taxon>Kickxellomycetes</taxon>
        <taxon>Kickxellales</taxon>
        <taxon>Kickxellaceae</taxon>
        <taxon>Coemansia</taxon>
    </lineage>
</organism>
<accession>A0ACC1KLB7</accession>